<evidence type="ECO:0000259" key="4">
    <source>
        <dbReference type="PROSITE" id="PS01124"/>
    </source>
</evidence>
<dbReference type="SUPFAM" id="SSF46689">
    <property type="entry name" value="Homeodomain-like"/>
    <property type="match status" value="1"/>
</dbReference>
<feature type="domain" description="HTH araC/xylS-type" evidence="4">
    <location>
        <begin position="100"/>
        <end position="198"/>
    </location>
</feature>
<evidence type="ECO:0000256" key="3">
    <source>
        <dbReference type="ARBA" id="ARBA00023163"/>
    </source>
</evidence>
<evidence type="ECO:0000256" key="1">
    <source>
        <dbReference type="ARBA" id="ARBA00023015"/>
    </source>
</evidence>
<dbReference type="PANTHER" id="PTHR47504:SF5">
    <property type="entry name" value="RIGHT ORIGIN-BINDING PROTEIN"/>
    <property type="match status" value="1"/>
</dbReference>
<dbReference type="SMART" id="SM00342">
    <property type="entry name" value="HTH_ARAC"/>
    <property type="match status" value="1"/>
</dbReference>
<organism evidence="5 6">
    <name type="scientific">Candidatus Bacteroides merdigallinarum</name>
    <dbReference type="NCBI Taxonomy" id="2838473"/>
    <lineage>
        <taxon>Bacteria</taxon>
        <taxon>Pseudomonadati</taxon>
        <taxon>Bacteroidota</taxon>
        <taxon>Bacteroidia</taxon>
        <taxon>Bacteroidales</taxon>
        <taxon>Bacteroidaceae</taxon>
        <taxon>Bacteroides</taxon>
    </lineage>
</organism>
<dbReference type="InterPro" id="IPR009057">
    <property type="entry name" value="Homeodomain-like_sf"/>
</dbReference>
<evidence type="ECO:0000256" key="2">
    <source>
        <dbReference type="ARBA" id="ARBA00023125"/>
    </source>
</evidence>
<accession>A0A9D2E7V6</accession>
<evidence type="ECO:0000313" key="6">
    <source>
        <dbReference type="Proteomes" id="UP000824028"/>
    </source>
</evidence>
<comment type="caution">
    <text evidence="5">The sequence shown here is derived from an EMBL/GenBank/DDBJ whole genome shotgun (WGS) entry which is preliminary data.</text>
</comment>
<keyword evidence="1" id="KW-0805">Transcription regulation</keyword>
<keyword evidence="3" id="KW-0804">Transcription</keyword>
<protein>
    <submittedName>
        <fullName evidence="5">Helix-turn-helix transcriptional regulator</fullName>
    </submittedName>
</protein>
<dbReference type="PANTHER" id="PTHR47504">
    <property type="entry name" value="RIGHT ORIGIN-BINDING PROTEIN"/>
    <property type="match status" value="1"/>
</dbReference>
<sequence>MMLTCNLPFHVKLCHIYDLQDLRREMADKQPELHHPRKAQLSAYPAIKRVFSSVLDALDEELYCIHYQELKRQELLLLLRLYHKAEELHGLFAAILHQNNAFKQFVFENYRHVNDVNEFASQANMSLRNFQRRFKAEFSCSAREWLIARRAESVRQELRATNKDLMTIATEYGFSSMSYFTSFCKNYFGMTPSEIRGTKAVKAGRILQATGHL</sequence>
<dbReference type="InterPro" id="IPR050959">
    <property type="entry name" value="MarA-like"/>
</dbReference>
<keyword evidence="2" id="KW-0238">DNA-binding</keyword>
<dbReference type="Proteomes" id="UP000824028">
    <property type="component" value="Unassembled WGS sequence"/>
</dbReference>
<dbReference type="InterPro" id="IPR018060">
    <property type="entry name" value="HTH_AraC"/>
</dbReference>
<dbReference type="Pfam" id="PF12833">
    <property type="entry name" value="HTH_18"/>
    <property type="match status" value="1"/>
</dbReference>
<dbReference type="EMBL" id="DXBX01000032">
    <property type="protein sequence ID" value="HIZ32803.1"/>
    <property type="molecule type" value="Genomic_DNA"/>
</dbReference>
<dbReference type="PROSITE" id="PS01124">
    <property type="entry name" value="HTH_ARAC_FAMILY_2"/>
    <property type="match status" value="1"/>
</dbReference>
<dbReference type="GO" id="GO:0043565">
    <property type="term" value="F:sequence-specific DNA binding"/>
    <property type="evidence" value="ECO:0007669"/>
    <property type="project" value="InterPro"/>
</dbReference>
<evidence type="ECO:0000313" key="5">
    <source>
        <dbReference type="EMBL" id="HIZ32803.1"/>
    </source>
</evidence>
<dbReference type="Gene3D" id="1.10.10.60">
    <property type="entry name" value="Homeodomain-like"/>
    <property type="match status" value="1"/>
</dbReference>
<reference evidence="5" key="2">
    <citation type="submission" date="2021-04" db="EMBL/GenBank/DDBJ databases">
        <authorList>
            <person name="Gilroy R."/>
        </authorList>
    </citation>
    <scope>NUCLEOTIDE SEQUENCE</scope>
    <source>
        <strain evidence="5">ChiHjej9B8-1298</strain>
    </source>
</reference>
<dbReference type="AlphaFoldDB" id="A0A9D2E7V6"/>
<reference evidence="5" key="1">
    <citation type="journal article" date="2021" name="PeerJ">
        <title>Extensive microbial diversity within the chicken gut microbiome revealed by metagenomics and culture.</title>
        <authorList>
            <person name="Gilroy R."/>
            <person name="Ravi A."/>
            <person name="Getino M."/>
            <person name="Pursley I."/>
            <person name="Horton D.L."/>
            <person name="Alikhan N.F."/>
            <person name="Baker D."/>
            <person name="Gharbi K."/>
            <person name="Hall N."/>
            <person name="Watson M."/>
            <person name="Adriaenssens E.M."/>
            <person name="Foster-Nyarko E."/>
            <person name="Jarju S."/>
            <person name="Secka A."/>
            <person name="Antonio M."/>
            <person name="Oren A."/>
            <person name="Chaudhuri R.R."/>
            <person name="La Ragione R."/>
            <person name="Hildebrand F."/>
            <person name="Pallen M.J."/>
        </authorList>
    </citation>
    <scope>NUCLEOTIDE SEQUENCE</scope>
    <source>
        <strain evidence="5">ChiHjej9B8-1298</strain>
    </source>
</reference>
<name>A0A9D2E7V6_9BACE</name>
<proteinExistence type="predicted"/>
<dbReference type="InterPro" id="IPR020449">
    <property type="entry name" value="Tscrpt_reg_AraC-type_HTH"/>
</dbReference>
<gene>
    <name evidence="5" type="ORF">H9814_04550</name>
</gene>
<dbReference type="GO" id="GO:0003700">
    <property type="term" value="F:DNA-binding transcription factor activity"/>
    <property type="evidence" value="ECO:0007669"/>
    <property type="project" value="InterPro"/>
</dbReference>
<dbReference type="PRINTS" id="PR00032">
    <property type="entry name" value="HTHARAC"/>
</dbReference>